<dbReference type="EMBL" id="BPVZ01000144">
    <property type="protein sequence ID" value="GKV40825.1"/>
    <property type="molecule type" value="Genomic_DNA"/>
</dbReference>
<organism evidence="3 4">
    <name type="scientific">Rubroshorea leprosula</name>
    <dbReference type="NCBI Taxonomy" id="152421"/>
    <lineage>
        <taxon>Eukaryota</taxon>
        <taxon>Viridiplantae</taxon>
        <taxon>Streptophyta</taxon>
        <taxon>Embryophyta</taxon>
        <taxon>Tracheophyta</taxon>
        <taxon>Spermatophyta</taxon>
        <taxon>Magnoliopsida</taxon>
        <taxon>eudicotyledons</taxon>
        <taxon>Gunneridae</taxon>
        <taxon>Pentapetalae</taxon>
        <taxon>rosids</taxon>
        <taxon>malvids</taxon>
        <taxon>Malvales</taxon>
        <taxon>Dipterocarpaceae</taxon>
        <taxon>Rubroshorea</taxon>
    </lineage>
</organism>
<dbReference type="CDD" id="cd09272">
    <property type="entry name" value="RNase_HI_RT_Ty1"/>
    <property type="match status" value="1"/>
</dbReference>
<accession>A0AAV5LTL2</accession>
<evidence type="ECO:0000259" key="2">
    <source>
        <dbReference type="Pfam" id="PF14244"/>
    </source>
</evidence>
<dbReference type="InterPro" id="IPR013103">
    <property type="entry name" value="RVT_2"/>
</dbReference>
<reference evidence="3 4" key="1">
    <citation type="journal article" date="2021" name="Commun. Biol.">
        <title>The genome of Shorea leprosula (Dipterocarpaceae) highlights the ecological relevance of drought in aseasonal tropical rainforests.</title>
        <authorList>
            <person name="Ng K.K.S."/>
            <person name="Kobayashi M.J."/>
            <person name="Fawcett J.A."/>
            <person name="Hatakeyama M."/>
            <person name="Paape T."/>
            <person name="Ng C.H."/>
            <person name="Ang C.C."/>
            <person name="Tnah L.H."/>
            <person name="Lee C.T."/>
            <person name="Nishiyama T."/>
            <person name="Sese J."/>
            <person name="O'Brien M.J."/>
            <person name="Copetti D."/>
            <person name="Mohd Noor M.I."/>
            <person name="Ong R.C."/>
            <person name="Putra M."/>
            <person name="Sireger I.Z."/>
            <person name="Indrioko S."/>
            <person name="Kosugi Y."/>
            <person name="Izuno A."/>
            <person name="Isagi Y."/>
            <person name="Lee S.L."/>
            <person name="Shimizu K.K."/>
        </authorList>
    </citation>
    <scope>NUCLEOTIDE SEQUENCE [LARGE SCALE GENOMIC DNA]</scope>
    <source>
        <strain evidence="3">214</strain>
    </source>
</reference>
<feature type="domain" description="Reverse transcriptase Ty1/copia-type" evidence="1">
    <location>
        <begin position="411"/>
        <end position="449"/>
    </location>
</feature>
<sequence>MSTESTTSPALANNELDPSSPFYLHHSDSLGTILVSQVLQGDNYPIWSKAITMAFEAKNKLGFIDGRISQPTPTSPNHAIWSRCNSMVLSWLLNAVSKEIANNVVFMKNARAMWINLQDCFSHRNAPWIFEIQRSIVNHLQWNDSMTTNHTSLKALWDELAIYKSYPTCSCGVAAEITTLEEQDHLMQLLMGVNDSFANLNGHSKSRCRKKPGHPNYQATSIKCDFRDSGSHFQQNSTKQHPASSRSQLVVAAIDHGEKSSDVSSPFTQDQIQQLLSLIQPGVFTSSNPLVNMDLLTKKVIGLVKEHDGLYYFAPSTAPFISLTTISKPVANLWHFRLDYIPTDTTIFPSSSNNSTPAPVTKDSSPIVPLTKTSTALPSLESPASPHVSKPPPIVLLELQHSSRHKQVPTRIVTIRVLLAIAAIKQWPLHQMDVQNAFLHGDLPEEATRHIVANPIFHERTKHLQIDCHLVREKFQAGIVCPLPISSSNQPADIFTKALGKDSFYLLWDKLGIHDLHAPA</sequence>
<dbReference type="Pfam" id="PF07727">
    <property type="entry name" value="RVT_2"/>
    <property type="match status" value="1"/>
</dbReference>
<dbReference type="Proteomes" id="UP001054252">
    <property type="component" value="Unassembled WGS sequence"/>
</dbReference>
<name>A0AAV5LTL2_9ROSI</name>
<evidence type="ECO:0008006" key="5">
    <source>
        <dbReference type="Google" id="ProtNLM"/>
    </source>
</evidence>
<comment type="caution">
    <text evidence="3">The sequence shown here is derived from an EMBL/GenBank/DDBJ whole genome shotgun (WGS) entry which is preliminary data.</text>
</comment>
<dbReference type="PANTHER" id="PTHR37610:SF97">
    <property type="entry name" value="RETROTRANSPOSON GAG DOMAIN-CONTAINING PROTEIN"/>
    <property type="match status" value="1"/>
</dbReference>
<dbReference type="Pfam" id="PF14244">
    <property type="entry name" value="Retrotran_gag_3"/>
    <property type="match status" value="1"/>
</dbReference>
<protein>
    <recommendedName>
        <fullName evidence="5">Retrotransposon Copia-like N-terminal domain-containing protein</fullName>
    </recommendedName>
</protein>
<evidence type="ECO:0000313" key="4">
    <source>
        <dbReference type="Proteomes" id="UP001054252"/>
    </source>
</evidence>
<evidence type="ECO:0000313" key="3">
    <source>
        <dbReference type="EMBL" id="GKV40825.1"/>
    </source>
</evidence>
<proteinExistence type="predicted"/>
<evidence type="ECO:0000259" key="1">
    <source>
        <dbReference type="Pfam" id="PF07727"/>
    </source>
</evidence>
<keyword evidence="4" id="KW-1185">Reference proteome</keyword>
<feature type="domain" description="Retrotransposon Copia-like N-terminal" evidence="2">
    <location>
        <begin position="25"/>
        <end position="71"/>
    </location>
</feature>
<gene>
    <name evidence="3" type="ORF">SLEP1_g48426</name>
</gene>
<dbReference type="AlphaFoldDB" id="A0AAV5LTL2"/>
<dbReference type="PANTHER" id="PTHR37610">
    <property type="entry name" value="CCHC-TYPE DOMAIN-CONTAINING PROTEIN"/>
    <property type="match status" value="1"/>
</dbReference>
<dbReference type="InterPro" id="IPR029472">
    <property type="entry name" value="Copia-like_N"/>
</dbReference>